<dbReference type="HOGENOM" id="CLU_760052_0_0_12"/>
<dbReference type="Pfam" id="PF25672">
    <property type="entry name" value="BBH37"/>
    <property type="match status" value="1"/>
</dbReference>
<dbReference type="EMBL" id="CP001203">
    <property type="protein sequence ID" value="ACK74394.1"/>
    <property type="molecule type" value="Genomic_DNA"/>
</dbReference>
<evidence type="ECO:0000256" key="1">
    <source>
        <dbReference type="SAM" id="Phobius"/>
    </source>
</evidence>
<accession>A0A0H3C1P5</accession>
<proteinExistence type="predicted"/>
<dbReference type="RefSeq" id="WP_010256514.1">
    <property type="nucleotide sequence ID" value="NC_011781.1"/>
</dbReference>
<organism evidence="3 4">
    <name type="scientific">Borreliella burgdorferi (strain ZS7)</name>
    <name type="common">Borrelia burgdorferi</name>
    <dbReference type="NCBI Taxonomy" id="445985"/>
    <lineage>
        <taxon>Bacteria</taxon>
        <taxon>Pseudomonadati</taxon>
        <taxon>Spirochaetota</taxon>
        <taxon>Spirochaetia</taxon>
        <taxon>Spirochaetales</taxon>
        <taxon>Borreliaceae</taxon>
        <taxon>Borreliella</taxon>
    </lineage>
</organism>
<keyword evidence="3" id="KW-0449">Lipoprotein</keyword>
<keyword evidence="3" id="KW-0614">Plasmid</keyword>
<sequence>MGNKIFYISVVLILIVGCDWGTIKDKSTEISKLLRTDKDKTKNQDRIELGEDNFVSKNNMSTTDTGITSLGSLNNVDLINRSQRVSEPPIISNEKAIATQAKVDLMNNINVTIINPKPAQNLGNSLNNTTTEDSVKFLSIENQEWLISKKILPSKLENLESFLKTQHEKEAFKTAKTIQSLISNSNMGKEIIKFKEEYYKLYNLFEGIQQKFHSQRNSFIKDTKFGENRQKNAVIFKSFSSIEKEIRDLNYKLSEIQSNFQIADVSWNNANSLLKESIEKLIQAIEKRYDNESRKQGQIGGPANRWDKNQADNFAKDAKYKAEHSANDLENAANYFRYSCSNEKEAKKLLEEIKKRFVRIGISL</sequence>
<feature type="transmembrane region" description="Helical" evidence="1">
    <location>
        <begin position="6"/>
        <end position="23"/>
    </location>
</feature>
<gene>
    <name evidence="3" type="ordered locus">BbuZS7_H14</name>
</gene>
<evidence type="ECO:0000259" key="2">
    <source>
        <dbReference type="Pfam" id="PF25672"/>
    </source>
</evidence>
<name>A0A0H3C1P5_BORBZ</name>
<dbReference type="AlphaFoldDB" id="A0A0H3C1P5"/>
<dbReference type="PROSITE" id="PS51257">
    <property type="entry name" value="PROKAR_LIPOPROTEIN"/>
    <property type="match status" value="1"/>
</dbReference>
<evidence type="ECO:0000313" key="4">
    <source>
        <dbReference type="Proteomes" id="UP000006901"/>
    </source>
</evidence>
<geneLocation type="plasmid" evidence="3 4">
    <name>ZS7_lp28-3</name>
</geneLocation>
<evidence type="ECO:0000313" key="3">
    <source>
        <dbReference type="EMBL" id="ACK74394.1"/>
    </source>
</evidence>
<dbReference type="Proteomes" id="UP000006901">
    <property type="component" value="Plasmid ZS7_lp28-3"/>
</dbReference>
<keyword evidence="1" id="KW-0472">Membrane</keyword>
<keyword evidence="1" id="KW-1133">Transmembrane helix</keyword>
<reference evidence="3 4" key="1">
    <citation type="journal article" date="2011" name="J. Bacteriol.">
        <title>Whole-genome sequences of thirteen isolates of Borrelia burgdorferi.</title>
        <authorList>
            <person name="Schutzer S.E."/>
            <person name="Fraser-Liggett C.M."/>
            <person name="Casjens S.R."/>
            <person name="Qiu W.G."/>
            <person name="Dunn J.J."/>
            <person name="Mongodin E.F."/>
            <person name="Luft B.J."/>
        </authorList>
    </citation>
    <scope>NUCLEOTIDE SEQUENCE [LARGE SCALE GENOMIC DNA]</scope>
    <source>
        <strain evidence="3 4">ZS7</strain>
        <plasmid evidence="3 4">ZS7_lp28-3</plasmid>
    </source>
</reference>
<protein>
    <submittedName>
        <fullName evidence="3">Putative lipoprotein</fullName>
    </submittedName>
</protein>
<feature type="domain" description="BBH37-like helical" evidence="2">
    <location>
        <begin position="164"/>
        <end position="355"/>
    </location>
</feature>
<keyword evidence="1" id="KW-0812">Transmembrane</keyword>
<dbReference type="KEGG" id="bbz:BbuZS7_H14"/>
<dbReference type="InterPro" id="IPR057717">
    <property type="entry name" value="BBH37-like_helical"/>
</dbReference>